<comment type="catalytic activity">
    <reaction evidence="12">
        <text>L-valine + 2-oxoglutarate = 3-methyl-2-oxobutanoate + L-glutamate</text>
        <dbReference type="Rhea" id="RHEA:24813"/>
        <dbReference type="ChEBI" id="CHEBI:11851"/>
        <dbReference type="ChEBI" id="CHEBI:16810"/>
        <dbReference type="ChEBI" id="CHEBI:29985"/>
        <dbReference type="ChEBI" id="CHEBI:57762"/>
        <dbReference type="EC" id="2.6.1.42"/>
    </reaction>
</comment>
<dbReference type="GO" id="GO:0008652">
    <property type="term" value="P:amino acid biosynthetic process"/>
    <property type="evidence" value="ECO:0007669"/>
    <property type="project" value="UniProtKB-ARBA"/>
</dbReference>
<keyword evidence="9" id="KW-0289">Folate biosynthesis</keyword>
<evidence type="ECO:0000256" key="12">
    <source>
        <dbReference type="ARBA" id="ARBA00048212"/>
    </source>
</evidence>
<comment type="pathway">
    <text evidence="5">Amino-acid biosynthesis; L-leucine biosynthesis; L-leucine from 3-methyl-2-oxobutanoate: step 4/4.</text>
</comment>
<evidence type="ECO:0000256" key="13">
    <source>
        <dbReference type="ARBA" id="ARBA00048798"/>
    </source>
</evidence>
<dbReference type="GO" id="GO:0046656">
    <property type="term" value="P:folic acid biosynthetic process"/>
    <property type="evidence" value="ECO:0007669"/>
    <property type="project" value="UniProtKB-KW"/>
</dbReference>
<dbReference type="GO" id="GO:0005829">
    <property type="term" value="C:cytosol"/>
    <property type="evidence" value="ECO:0007669"/>
    <property type="project" value="TreeGrafter"/>
</dbReference>
<evidence type="ECO:0000256" key="16">
    <source>
        <dbReference type="ARBA" id="ARBA00054027"/>
    </source>
</evidence>
<name>A0A917UW52_9PSED</name>
<evidence type="ECO:0000256" key="9">
    <source>
        <dbReference type="ARBA" id="ARBA00022909"/>
    </source>
</evidence>
<evidence type="ECO:0000256" key="18">
    <source>
        <dbReference type="ARBA" id="ARBA00080135"/>
    </source>
</evidence>
<organism evidence="21 22">
    <name type="scientific">Pseudomonas matsuisoli</name>
    <dbReference type="NCBI Taxonomy" id="1515666"/>
    <lineage>
        <taxon>Bacteria</taxon>
        <taxon>Pseudomonadati</taxon>
        <taxon>Pseudomonadota</taxon>
        <taxon>Gammaproteobacteria</taxon>
        <taxon>Pseudomonadales</taxon>
        <taxon>Pseudomonadaceae</taxon>
        <taxon>Pseudomonas</taxon>
    </lineage>
</organism>
<comment type="pathway">
    <text evidence="10">Cofactor biosynthesis; tetrahydrofolate biosynthesis; 4-aminobenzoate from chorismate: step 2/2.</text>
</comment>
<evidence type="ECO:0000256" key="8">
    <source>
        <dbReference type="ARBA" id="ARBA00022898"/>
    </source>
</evidence>
<dbReference type="InterPro" id="IPR050571">
    <property type="entry name" value="Class-IV_PLP-Dep_Aminotrnsfr"/>
</dbReference>
<comment type="catalytic activity">
    <reaction evidence="14">
        <text>L-leucine + 2-oxoglutarate = 4-methyl-2-oxopentanoate + L-glutamate</text>
        <dbReference type="Rhea" id="RHEA:18321"/>
        <dbReference type="ChEBI" id="CHEBI:16810"/>
        <dbReference type="ChEBI" id="CHEBI:17865"/>
        <dbReference type="ChEBI" id="CHEBI:29985"/>
        <dbReference type="ChEBI" id="CHEBI:57427"/>
        <dbReference type="EC" id="2.6.1.42"/>
    </reaction>
</comment>
<evidence type="ECO:0000256" key="20">
    <source>
        <dbReference type="RuleBase" id="RU004516"/>
    </source>
</evidence>
<evidence type="ECO:0000256" key="17">
    <source>
        <dbReference type="ARBA" id="ARBA00069174"/>
    </source>
</evidence>
<evidence type="ECO:0000256" key="7">
    <source>
        <dbReference type="ARBA" id="ARBA00013053"/>
    </source>
</evidence>
<protein>
    <recommendedName>
        <fullName evidence="17">Aminodeoxychorismate lyase</fullName>
        <ecNumber evidence="7">2.6.1.42</ecNumber>
        <ecNumber evidence="11">4.1.3.38</ecNumber>
    </recommendedName>
    <alternativeName>
        <fullName evidence="18">4-amino-4-deoxychorismate lyase</fullName>
    </alternativeName>
</protein>
<dbReference type="RefSeq" id="WP_188982441.1">
    <property type="nucleotide sequence ID" value="NZ_BMPO01000003.1"/>
</dbReference>
<dbReference type="CDD" id="cd01558">
    <property type="entry name" value="D-AAT_like"/>
    <property type="match status" value="1"/>
</dbReference>
<evidence type="ECO:0000256" key="1">
    <source>
        <dbReference type="ARBA" id="ARBA00001933"/>
    </source>
</evidence>
<reference evidence="21" key="1">
    <citation type="journal article" date="2014" name="Int. J. Syst. Evol. Microbiol.">
        <title>Complete genome sequence of Corynebacterium casei LMG S-19264T (=DSM 44701T), isolated from a smear-ripened cheese.</title>
        <authorList>
            <consortium name="US DOE Joint Genome Institute (JGI-PGF)"/>
            <person name="Walter F."/>
            <person name="Albersmeier A."/>
            <person name="Kalinowski J."/>
            <person name="Ruckert C."/>
        </authorList>
    </citation>
    <scope>NUCLEOTIDE SEQUENCE</scope>
    <source>
        <strain evidence="21">JCM 30078</strain>
    </source>
</reference>
<dbReference type="PANTHER" id="PTHR42743:SF11">
    <property type="entry name" value="AMINODEOXYCHORISMATE LYASE"/>
    <property type="match status" value="1"/>
</dbReference>
<comment type="similarity">
    <text evidence="6 19">Belongs to the class-IV pyridoxal-phosphate-dependent aminotransferase family.</text>
</comment>
<gene>
    <name evidence="21" type="ORF">GCM10009304_13930</name>
</gene>
<comment type="function">
    <text evidence="2">Acts on leucine, isoleucine and valine.</text>
</comment>
<dbReference type="FunFam" id="3.20.10.10:FF:000002">
    <property type="entry name" value="D-alanine aminotransferase"/>
    <property type="match status" value="1"/>
</dbReference>
<dbReference type="Gene3D" id="3.30.470.10">
    <property type="match status" value="1"/>
</dbReference>
<proteinExistence type="inferred from homology"/>
<dbReference type="EMBL" id="BMPO01000003">
    <property type="protein sequence ID" value="GGJ89536.1"/>
    <property type="molecule type" value="Genomic_DNA"/>
</dbReference>
<comment type="cofactor">
    <cofactor evidence="1 20">
        <name>pyridoxal 5'-phosphate</name>
        <dbReference type="ChEBI" id="CHEBI:597326"/>
    </cofactor>
</comment>
<evidence type="ECO:0000256" key="15">
    <source>
        <dbReference type="ARBA" id="ARBA00049529"/>
    </source>
</evidence>
<dbReference type="InterPro" id="IPR001544">
    <property type="entry name" value="Aminotrans_IV"/>
</dbReference>
<comment type="catalytic activity">
    <reaction evidence="15">
        <text>4-amino-4-deoxychorismate = 4-aminobenzoate + pyruvate + H(+)</text>
        <dbReference type="Rhea" id="RHEA:16201"/>
        <dbReference type="ChEBI" id="CHEBI:15361"/>
        <dbReference type="ChEBI" id="CHEBI:15378"/>
        <dbReference type="ChEBI" id="CHEBI:17836"/>
        <dbReference type="ChEBI" id="CHEBI:58406"/>
        <dbReference type="EC" id="4.1.3.38"/>
    </reaction>
</comment>
<evidence type="ECO:0000256" key="6">
    <source>
        <dbReference type="ARBA" id="ARBA00009320"/>
    </source>
</evidence>
<keyword evidence="8 20" id="KW-0663">Pyridoxal phosphate</keyword>
<dbReference type="InterPro" id="IPR043131">
    <property type="entry name" value="BCAT-like_N"/>
</dbReference>
<dbReference type="GO" id="GO:0008696">
    <property type="term" value="F:4-amino-4-deoxychorismate lyase activity"/>
    <property type="evidence" value="ECO:0007669"/>
    <property type="project" value="UniProtKB-EC"/>
</dbReference>
<dbReference type="Pfam" id="PF01063">
    <property type="entry name" value="Aminotran_4"/>
    <property type="match status" value="1"/>
</dbReference>
<dbReference type="Proteomes" id="UP000635983">
    <property type="component" value="Unassembled WGS sequence"/>
</dbReference>
<dbReference type="EC" id="2.6.1.42" evidence="7"/>
<dbReference type="InterPro" id="IPR018300">
    <property type="entry name" value="Aminotrans_IV_CS"/>
</dbReference>
<dbReference type="Gene3D" id="3.20.10.10">
    <property type="entry name" value="D-amino Acid Aminotransferase, subunit A, domain 2"/>
    <property type="match status" value="1"/>
</dbReference>
<comment type="caution">
    <text evidence="21">The sequence shown here is derived from an EMBL/GenBank/DDBJ whole genome shotgun (WGS) entry which is preliminary data.</text>
</comment>
<keyword evidence="21" id="KW-0808">Transferase</keyword>
<dbReference type="NCBIfam" id="NF005209">
    <property type="entry name" value="PRK06680.1"/>
    <property type="match status" value="1"/>
</dbReference>
<evidence type="ECO:0000256" key="11">
    <source>
        <dbReference type="ARBA" id="ARBA00035676"/>
    </source>
</evidence>
<sequence>MRTVYLNGDYVAEQDAKVSIFDRGFMFGDGIYEVTAVIDGQLIDFPGHMQRLRRSLGEIGMTMPLDEDGLARIHHHLIEDNALREGLVYLQVTRGTQDRNFLYPSTDTPQTLVLYTQAKAVIDSPLAKRGLTLISVPDLRWQRSDIKTTQLLYACMAKEMAKAEGADDAWLVRDGAVTEGSSNNAFIVTRDGAVVTRELSRALLPGITRGVLLDLIERDGLRLEERPFTLEEAYAAAEAFVTSSTSFVYPVVNLDGRAIGNGSPGPITQRLRQRYIDRVHDLIH</sequence>
<comment type="pathway">
    <text evidence="4">Amino-acid biosynthesis; L-valine biosynthesis; L-valine from pyruvate: step 4/4.</text>
</comment>
<keyword evidence="22" id="KW-1185">Reference proteome</keyword>
<comment type="catalytic activity">
    <reaction evidence="13">
        <text>L-isoleucine + 2-oxoglutarate = (S)-3-methyl-2-oxopentanoate + L-glutamate</text>
        <dbReference type="Rhea" id="RHEA:24801"/>
        <dbReference type="ChEBI" id="CHEBI:16810"/>
        <dbReference type="ChEBI" id="CHEBI:29985"/>
        <dbReference type="ChEBI" id="CHEBI:35146"/>
        <dbReference type="ChEBI" id="CHEBI:58045"/>
        <dbReference type="EC" id="2.6.1.42"/>
    </reaction>
</comment>
<dbReference type="SUPFAM" id="SSF56752">
    <property type="entry name" value="D-aminoacid aminotransferase-like PLP-dependent enzymes"/>
    <property type="match status" value="1"/>
</dbReference>
<evidence type="ECO:0000313" key="22">
    <source>
        <dbReference type="Proteomes" id="UP000635983"/>
    </source>
</evidence>
<dbReference type="GO" id="GO:0004084">
    <property type="term" value="F:branched-chain-amino-acid transaminase activity"/>
    <property type="evidence" value="ECO:0007669"/>
    <property type="project" value="UniProtKB-EC"/>
</dbReference>
<accession>A0A917UW52</accession>
<dbReference type="AlphaFoldDB" id="A0A917UW52"/>
<evidence type="ECO:0000256" key="10">
    <source>
        <dbReference type="ARBA" id="ARBA00035633"/>
    </source>
</evidence>
<keyword evidence="21" id="KW-0032">Aminotransferase</keyword>
<evidence type="ECO:0000313" key="21">
    <source>
        <dbReference type="EMBL" id="GGJ89536.1"/>
    </source>
</evidence>
<evidence type="ECO:0000256" key="3">
    <source>
        <dbReference type="ARBA" id="ARBA00004824"/>
    </source>
</evidence>
<reference evidence="21" key="2">
    <citation type="submission" date="2020-09" db="EMBL/GenBank/DDBJ databases">
        <authorList>
            <person name="Sun Q."/>
            <person name="Ohkuma M."/>
        </authorList>
    </citation>
    <scope>NUCLEOTIDE SEQUENCE</scope>
    <source>
        <strain evidence="21">JCM 30078</strain>
    </source>
</reference>
<evidence type="ECO:0000256" key="19">
    <source>
        <dbReference type="RuleBase" id="RU004106"/>
    </source>
</evidence>
<dbReference type="InterPro" id="IPR043132">
    <property type="entry name" value="BCAT-like_C"/>
</dbReference>
<comment type="pathway">
    <text evidence="3">Amino-acid biosynthesis; L-isoleucine biosynthesis; L-isoleucine from 2-oxobutanoate: step 4/4.</text>
</comment>
<evidence type="ECO:0000256" key="5">
    <source>
        <dbReference type="ARBA" id="ARBA00005072"/>
    </source>
</evidence>
<dbReference type="InterPro" id="IPR036038">
    <property type="entry name" value="Aminotransferase-like"/>
</dbReference>
<evidence type="ECO:0000256" key="2">
    <source>
        <dbReference type="ARBA" id="ARBA00003109"/>
    </source>
</evidence>
<evidence type="ECO:0000256" key="4">
    <source>
        <dbReference type="ARBA" id="ARBA00004931"/>
    </source>
</evidence>
<evidence type="ECO:0000256" key="14">
    <source>
        <dbReference type="ARBA" id="ARBA00049229"/>
    </source>
</evidence>
<dbReference type="PANTHER" id="PTHR42743">
    <property type="entry name" value="AMINO-ACID AMINOTRANSFERASE"/>
    <property type="match status" value="1"/>
</dbReference>
<dbReference type="PROSITE" id="PS00770">
    <property type="entry name" value="AA_TRANSFER_CLASS_4"/>
    <property type="match status" value="1"/>
</dbReference>
<comment type="function">
    <text evidence="16">Involved in the biosynthesis of p-aminobenzoate (PABA), a precursor of tetrahydrofolate. Converts 4-amino-4-deoxychorismate into 4-aminobenzoate (PABA) and pyruvate.</text>
</comment>
<dbReference type="EC" id="4.1.3.38" evidence="11"/>